<sequence>MNDKNFDHLLQPICKIAVQAGSIINKYYKINKDVSFKEDKSPLTKADLESNKFIIQSLIELDSSIPVLTEESLVEWSVRKHWSQYWLVDPLDGTKEFINQND</sequence>
<evidence type="ECO:0000313" key="4">
    <source>
        <dbReference type="EMBL" id="SVD99877.1"/>
    </source>
</evidence>
<evidence type="ECO:0000256" key="1">
    <source>
        <dbReference type="ARBA" id="ARBA00022723"/>
    </source>
</evidence>
<dbReference type="AlphaFoldDB" id="A0A382ZWI3"/>
<accession>A0A382ZWI3</accession>
<dbReference type="Pfam" id="PF00459">
    <property type="entry name" value="Inositol_P"/>
    <property type="match status" value="1"/>
</dbReference>
<dbReference type="PROSITE" id="PS00629">
    <property type="entry name" value="IMP_1"/>
    <property type="match status" value="1"/>
</dbReference>
<dbReference type="SUPFAM" id="SSF56655">
    <property type="entry name" value="Carbohydrate phosphatase"/>
    <property type="match status" value="1"/>
</dbReference>
<keyword evidence="2" id="KW-0378">Hydrolase</keyword>
<protein>
    <recommendedName>
        <fullName evidence="5">3'(2'),5'-bisphosphate nucleotidase CysQ</fullName>
    </recommendedName>
</protein>
<organism evidence="4">
    <name type="scientific">marine metagenome</name>
    <dbReference type="NCBI Taxonomy" id="408172"/>
    <lineage>
        <taxon>unclassified sequences</taxon>
        <taxon>metagenomes</taxon>
        <taxon>ecological metagenomes</taxon>
    </lineage>
</organism>
<dbReference type="Gene3D" id="3.30.540.10">
    <property type="entry name" value="Fructose-1,6-Bisphosphatase, subunit A, domain 1"/>
    <property type="match status" value="1"/>
</dbReference>
<evidence type="ECO:0000256" key="3">
    <source>
        <dbReference type="ARBA" id="ARBA00022842"/>
    </source>
</evidence>
<dbReference type="EMBL" id="UINC01187250">
    <property type="protein sequence ID" value="SVD99877.1"/>
    <property type="molecule type" value="Genomic_DNA"/>
</dbReference>
<reference evidence="4" key="1">
    <citation type="submission" date="2018-05" db="EMBL/GenBank/DDBJ databases">
        <authorList>
            <person name="Lanie J.A."/>
            <person name="Ng W.-L."/>
            <person name="Kazmierczak K.M."/>
            <person name="Andrzejewski T.M."/>
            <person name="Davidsen T.M."/>
            <person name="Wayne K.J."/>
            <person name="Tettelin H."/>
            <person name="Glass J.I."/>
            <person name="Rusch D."/>
            <person name="Podicherti R."/>
            <person name="Tsui H.-C.T."/>
            <person name="Winkler M.E."/>
        </authorList>
    </citation>
    <scope>NUCLEOTIDE SEQUENCE</scope>
</reference>
<feature type="non-terminal residue" evidence="4">
    <location>
        <position position="1"/>
    </location>
</feature>
<dbReference type="GO" id="GO:0046872">
    <property type="term" value="F:metal ion binding"/>
    <property type="evidence" value="ECO:0007669"/>
    <property type="project" value="UniProtKB-KW"/>
</dbReference>
<dbReference type="PANTHER" id="PTHR20854">
    <property type="entry name" value="INOSITOL MONOPHOSPHATASE"/>
    <property type="match status" value="1"/>
</dbReference>
<dbReference type="GO" id="GO:0007165">
    <property type="term" value="P:signal transduction"/>
    <property type="evidence" value="ECO:0007669"/>
    <property type="project" value="TreeGrafter"/>
</dbReference>
<dbReference type="InterPro" id="IPR000760">
    <property type="entry name" value="Inositol_monophosphatase-like"/>
</dbReference>
<evidence type="ECO:0000256" key="2">
    <source>
        <dbReference type="ARBA" id="ARBA00022801"/>
    </source>
</evidence>
<dbReference type="PANTHER" id="PTHR20854:SF4">
    <property type="entry name" value="INOSITOL-1-MONOPHOSPHATASE-RELATED"/>
    <property type="match status" value="1"/>
</dbReference>
<dbReference type="InterPro" id="IPR020583">
    <property type="entry name" value="Inositol_monoP_metal-BS"/>
</dbReference>
<evidence type="ECO:0008006" key="5">
    <source>
        <dbReference type="Google" id="ProtNLM"/>
    </source>
</evidence>
<name>A0A382ZWI3_9ZZZZ</name>
<feature type="non-terminal residue" evidence="4">
    <location>
        <position position="102"/>
    </location>
</feature>
<gene>
    <name evidence="4" type="ORF">METZ01_LOCUS452731</name>
</gene>
<keyword evidence="1" id="KW-0479">Metal-binding</keyword>
<dbReference type="GO" id="GO:0008934">
    <property type="term" value="F:inositol monophosphate 1-phosphatase activity"/>
    <property type="evidence" value="ECO:0007669"/>
    <property type="project" value="TreeGrafter"/>
</dbReference>
<dbReference type="GO" id="GO:0006020">
    <property type="term" value="P:inositol metabolic process"/>
    <property type="evidence" value="ECO:0007669"/>
    <property type="project" value="TreeGrafter"/>
</dbReference>
<keyword evidence="3" id="KW-0460">Magnesium</keyword>
<proteinExistence type="predicted"/>